<sequence>MKSIGKSRPKIDRAALKKKAEKLARELFIHAKHDNQVKCLLGGLLPFIEDAIAERVDEPLRWADMPGAYFFNEGHLRKYSDLESAYAEFKLEMTGGETPALRKLREEIRLRNGITEEIIERERNAILNKLDMAIQETETLLLKDKDPLLSGFLKELQRYVKLTRDHWPLSSDEKMSVDIGRVAVREFDNTYPSYCTLLSNVGALLRGDK</sequence>
<dbReference type="Proteomes" id="UP000566711">
    <property type="component" value="Unassembled WGS sequence"/>
</dbReference>
<dbReference type="AlphaFoldDB" id="A0A7W2EKB6"/>
<gene>
    <name evidence="1" type="ORF">H3H36_18710</name>
</gene>
<reference evidence="1 2" key="1">
    <citation type="submission" date="2020-07" db="EMBL/GenBank/DDBJ databases">
        <title>Novel species isolated from subtropical streams in China.</title>
        <authorList>
            <person name="Lu H."/>
        </authorList>
    </citation>
    <scope>NUCLEOTIDE SEQUENCE [LARGE SCALE GENOMIC DNA]</scope>
    <source>
        <strain evidence="1 2">FT3S</strain>
    </source>
</reference>
<dbReference type="EMBL" id="JACEZS010000017">
    <property type="protein sequence ID" value="MBA5607392.1"/>
    <property type="molecule type" value="Genomic_DNA"/>
</dbReference>
<protein>
    <submittedName>
        <fullName evidence="1">Uncharacterized protein</fullName>
    </submittedName>
</protein>
<dbReference type="RefSeq" id="WP_182219609.1">
    <property type="nucleotide sequence ID" value="NZ_JACEZS010000017.1"/>
</dbReference>
<evidence type="ECO:0000313" key="1">
    <source>
        <dbReference type="EMBL" id="MBA5607392.1"/>
    </source>
</evidence>
<evidence type="ECO:0000313" key="2">
    <source>
        <dbReference type="Proteomes" id="UP000566711"/>
    </source>
</evidence>
<organism evidence="1 2">
    <name type="scientific">Rugamonas fusca</name>
    <dbReference type="NCBI Taxonomy" id="2758568"/>
    <lineage>
        <taxon>Bacteria</taxon>
        <taxon>Pseudomonadati</taxon>
        <taxon>Pseudomonadota</taxon>
        <taxon>Betaproteobacteria</taxon>
        <taxon>Burkholderiales</taxon>
        <taxon>Oxalobacteraceae</taxon>
        <taxon>Telluria group</taxon>
        <taxon>Rugamonas</taxon>
    </lineage>
</organism>
<keyword evidence="2" id="KW-1185">Reference proteome</keyword>
<name>A0A7W2EKB6_9BURK</name>
<proteinExistence type="predicted"/>
<accession>A0A7W2EKB6</accession>
<comment type="caution">
    <text evidence="1">The sequence shown here is derived from an EMBL/GenBank/DDBJ whole genome shotgun (WGS) entry which is preliminary data.</text>
</comment>